<dbReference type="Pfam" id="PF07617">
    <property type="entry name" value="DUF1579"/>
    <property type="match status" value="1"/>
</dbReference>
<evidence type="ECO:0000256" key="1">
    <source>
        <dbReference type="SAM" id="SignalP"/>
    </source>
</evidence>
<organism evidence="2 3">
    <name type="scientific">Chitinophaga eiseniae</name>
    <dbReference type="NCBI Taxonomy" id="634771"/>
    <lineage>
        <taxon>Bacteria</taxon>
        <taxon>Pseudomonadati</taxon>
        <taxon>Bacteroidota</taxon>
        <taxon>Chitinophagia</taxon>
        <taxon>Chitinophagales</taxon>
        <taxon>Chitinophagaceae</taxon>
        <taxon>Chitinophaga</taxon>
    </lineage>
</organism>
<proteinExistence type="predicted"/>
<dbReference type="Proteomes" id="UP000190367">
    <property type="component" value="Unassembled WGS sequence"/>
</dbReference>
<evidence type="ECO:0000313" key="3">
    <source>
        <dbReference type="Proteomes" id="UP000190367"/>
    </source>
</evidence>
<evidence type="ECO:0000313" key="2">
    <source>
        <dbReference type="EMBL" id="SKA38431.1"/>
    </source>
</evidence>
<gene>
    <name evidence="2" type="ORF">SAMN04488128_104438</name>
</gene>
<evidence type="ECO:0008006" key="4">
    <source>
        <dbReference type="Google" id="ProtNLM"/>
    </source>
</evidence>
<reference evidence="3" key="1">
    <citation type="submission" date="2017-02" db="EMBL/GenBank/DDBJ databases">
        <authorList>
            <person name="Varghese N."/>
            <person name="Submissions S."/>
        </authorList>
    </citation>
    <scope>NUCLEOTIDE SEQUENCE [LARGE SCALE GENOMIC DNA]</scope>
    <source>
        <strain evidence="3">DSM 22224</strain>
    </source>
</reference>
<feature type="signal peptide" evidence="1">
    <location>
        <begin position="1"/>
        <end position="22"/>
    </location>
</feature>
<feature type="chain" id="PRO_5012639948" description="DUF1579 domain-containing protein" evidence="1">
    <location>
        <begin position="23"/>
        <end position="191"/>
    </location>
</feature>
<dbReference type="InterPro" id="IPR011473">
    <property type="entry name" value="DUF1579"/>
</dbReference>
<dbReference type="STRING" id="634771.SAMN04488128_104438"/>
<protein>
    <recommendedName>
        <fullName evidence="4">DUF1579 domain-containing protein</fullName>
    </recommendedName>
</protein>
<keyword evidence="1" id="KW-0732">Signal</keyword>
<dbReference type="RefSeq" id="WP_078671789.1">
    <property type="nucleotide sequence ID" value="NZ_FUWZ01000004.1"/>
</dbReference>
<sequence>MKAQYVLAAVIGCLLTVNTASAQMDSAAAHKAWMAYMTPGPEHQLLAKTDGDWTTDMTFWKGPGAPPEKATGSCSNKMILGGRYQESRYMSDMMGMPFEGLGTTAYDNARKMYLSSWIDNMGTGMMMMEGKWDATVNGIVYTGKSFDPSSQKTMELRQVIKFQDANNYTMEMYRMANGKEFKEMEIAFKRK</sequence>
<dbReference type="EMBL" id="FUWZ01000004">
    <property type="protein sequence ID" value="SKA38431.1"/>
    <property type="molecule type" value="Genomic_DNA"/>
</dbReference>
<keyword evidence="3" id="KW-1185">Reference proteome</keyword>
<accession>A0A1T4TDL9</accession>
<dbReference type="AlphaFoldDB" id="A0A1T4TDL9"/>
<dbReference type="OrthoDB" id="277821at2"/>
<name>A0A1T4TDL9_9BACT</name>